<feature type="non-terminal residue" evidence="1">
    <location>
        <position position="1"/>
    </location>
</feature>
<dbReference type="EMBL" id="CAJVQB010113745">
    <property type="protein sequence ID" value="CAG8852583.1"/>
    <property type="molecule type" value="Genomic_DNA"/>
</dbReference>
<sequence>SNVRKGKGSIKKVISGISSIYKEGDREVLEKNGIEKSIIEKSGVKKGLLLKKRLLS</sequence>
<proteinExistence type="predicted"/>
<reference evidence="1 2" key="1">
    <citation type="submission" date="2021-06" db="EMBL/GenBank/DDBJ databases">
        <authorList>
            <person name="Kallberg Y."/>
            <person name="Tangrot J."/>
            <person name="Rosling A."/>
        </authorList>
    </citation>
    <scope>NUCLEOTIDE SEQUENCE [LARGE SCALE GENOMIC DNA]</scope>
    <source>
        <strain evidence="1 2">120-4 pot B 10/14</strain>
    </source>
</reference>
<keyword evidence="2" id="KW-1185">Reference proteome</keyword>
<accession>A0ABN7XDV7</accession>
<organism evidence="1 2">
    <name type="scientific">Gigaspora margarita</name>
    <dbReference type="NCBI Taxonomy" id="4874"/>
    <lineage>
        <taxon>Eukaryota</taxon>
        <taxon>Fungi</taxon>
        <taxon>Fungi incertae sedis</taxon>
        <taxon>Mucoromycota</taxon>
        <taxon>Glomeromycotina</taxon>
        <taxon>Glomeromycetes</taxon>
        <taxon>Diversisporales</taxon>
        <taxon>Gigasporaceae</taxon>
        <taxon>Gigaspora</taxon>
    </lineage>
</organism>
<evidence type="ECO:0000313" key="1">
    <source>
        <dbReference type="EMBL" id="CAG8852583.1"/>
    </source>
</evidence>
<evidence type="ECO:0000313" key="2">
    <source>
        <dbReference type="Proteomes" id="UP000789901"/>
    </source>
</evidence>
<name>A0ABN7XDV7_GIGMA</name>
<comment type="caution">
    <text evidence="1">The sequence shown here is derived from an EMBL/GenBank/DDBJ whole genome shotgun (WGS) entry which is preliminary data.</text>
</comment>
<feature type="non-terminal residue" evidence="1">
    <location>
        <position position="56"/>
    </location>
</feature>
<dbReference type="Proteomes" id="UP000789901">
    <property type="component" value="Unassembled WGS sequence"/>
</dbReference>
<gene>
    <name evidence="1" type="ORF">GMARGA_LOCUS41404</name>
</gene>
<protein>
    <submittedName>
        <fullName evidence="1">1084_t:CDS:1</fullName>
    </submittedName>
</protein>